<evidence type="ECO:0000313" key="2">
    <source>
        <dbReference type="Proteomes" id="UP001165079"/>
    </source>
</evidence>
<keyword evidence="2" id="KW-1185">Reference proteome</keyword>
<proteinExistence type="predicted"/>
<accession>A0A9W6W789</accession>
<dbReference type="Proteomes" id="UP001165079">
    <property type="component" value="Unassembled WGS sequence"/>
</dbReference>
<reference evidence="1" key="1">
    <citation type="submission" date="2023-03" db="EMBL/GenBank/DDBJ databases">
        <title>Actinorhabdospora filicis NBRC 111898.</title>
        <authorList>
            <person name="Ichikawa N."/>
            <person name="Sato H."/>
            <person name="Tonouchi N."/>
        </authorList>
    </citation>
    <scope>NUCLEOTIDE SEQUENCE</scope>
    <source>
        <strain evidence="1">NBRC 111898</strain>
    </source>
</reference>
<comment type="caution">
    <text evidence="1">The sequence shown here is derived from an EMBL/GenBank/DDBJ whole genome shotgun (WGS) entry which is preliminary data.</text>
</comment>
<dbReference type="EMBL" id="BSTX01000001">
    <property type="protein sequence ID" value="GLZ76309.1"/>
    <property type="molecule type" value="Genomic_DNA"/>
</dbReference>
<gene>
    <name evidence="1" type="ORF">Afil01_11160</name>
</gene>
<sequence length="150" mass="16327">MTHLYLDVDGPLIPFGGPSAYPAFRETGTLLDRVDPAHGPRLLALGCELMWATTWGEDANAHIAPLLGLPRLPVVAWPDEDPPPRVHWKTPGLVACAAGRPFGWLDDEITDADRAWVAAMHPGRALLRRVDARVGLTEEDYAAVRAFTAS</sequence>
<protein>
    <recommendedName>
        <fullName evidence="3">Secreted protein</fullName>
    </recommendedName>
</protein>
<evidence type="ECO:0000313" key="1">
    <source>
        <dbReference type="EMBL" id="GLZ76309.1"/>
    </source>
</evidence>
<evidence type="ECO:0008006" key="3">
    <source>
        <dbReference type="Google" id="ProtNLM"/>
    </source>
</evidence>
<name>A0A9W6W789_9ACTN</name>
<dbReference type="AlphaFoldDB" id="A0A9W6W789"/>
<organism evidence="1 2">
    <name type="scientific">Actinorhabdospora filicis</name>
    <dbReference type="NCBI Taxonomy" id="1785913"/>
    <lineage>
        <taxon>Bacteria</taxon>
        <taxon>Bacillati</taxon>
        <taxon>Actinomycetota</taxon>
        <taxon>Actinomycetes</taxon>
        <taxon>Micromonosporales</taxon>
        <taxon>Micromonosporaceae</taxon>
        <taxon>Actinorhabdospora</taxon>
    </lineage>
</organism>
<dbReference type="RefSeq" id="WP_285661491.1">
    <property type="nucleotide sequence ID" value="NZ_BSTX01000001.1"/>
</dbReference>